<accession>A0A8C4N5M4</accession>
<evidence type="ECO:0000259" key="2">
    <source>
        <dbReference type="Pfam" id="PF22990"/>
    </source>
</evidence>
<evidence type="ECO:0000313" key="3">
    <source>
        <dbReference type="Ensembl" id="ENSEBUP00000001222.1"/>
    </source>
</evidence>
<keyword evidence="1" id="KW-1133">Transmembrane helix</keyword>
<evidence type="ECO:0000256" key="1">
    <source>
        <dbReference type="SAM" id="Phobius"/>
    </source>
</evidence>
<reference evidence="3" key="2">
    <citation type="submission" date="2025-09" db="UniProtKB">
        <authorList>
            <consortium name="Ensembl"/>
        </authorList>
    </citation>
    <scope>IDENTIFICATION</scope>
</reference>
<feature type="domain" description="Phosphatidylserine Lipase ABHD16 N-terminal" evidence="2">
    <location>
        <begin position="3"/>
        <end position="98"/>
    </location>
</feature>
<organism evidence="3 4">
    <name type="scientific">Eptatretus burgeri</name>
    <name type="common">Inshore hagfish</name>
    <dbReference type="NCBI Taxonomy" id="7764"/>
    <lineage>
        <taxon>Eukaryota</taxon>
        <taxon>Metazoa</taxon>
        <taxon>Chordata</taxon>
        <taxon>Craniata</taxon>
        <taxon>Vertebrata</taxon>
        <taxon>Cyclostomata</taxon>
        <taxon>Myxini</taxon>
        <taxon>Myxiniformes</taxon>
        <taxon>Myxinidae</taxon>
        <taxon>Eptatretinae</taxon>
        <taxon>Eptatretus</taxon>
    </lineage>
</organism>
<dbReference type="AlphaFoldDB" id="A0A8C4N5M4"/>
<dbReference type="Pfam" id="PF22990">
    <property type="entry name" value="ABHD16_N"/>
    <property type="match status" value="1"/>
</dbReference>
<dbReference type="OMA" id="YNANIVE"/>
<dbReference type="Ensembl" id="ENSEBUT00000001544.1">
    <property type="protein sequence ID" value="ENSEBUP00000001222.1"/>
    <property type="gene ID" value="ENSEBUG00000001117.1"/>
</dbReference>
<protein>
    <recommendedName>
        <fullName evidence="2">Phosphatidylserine Lipase ABHD16 N-terminal domain-containing protein</fullName>
    </recommendedName>
</protein>
<proteinExistence type="predicted"/>
<evidence type="ECO:0000313" key="4">
    <source>
        <dbReference type="Proteomes" id="UP000694388"/>
    </source>
</evidence>
<feature type="transmembrane region" description="Helical" evidence="1">
    <location>
        <begin position="40"/>
        <end position="60"/>
    </location>
</feature>
<dbReference type="InterPro" id="IPR054518">
    <property type="entry name" value="ABHD16_N"/>
</dbReference>
<sequence length="102" mass="11801">MATFTRCLLGPKLYRQHRNGRTGQGADYIPHPLERHSDRILGWASVMWSITYYSCPFLMLTAYRKGHFFTMNYEKVIETSGYLTCVTIFLVGVFCARGGYFL</sequence>
<feature type="transmembrane region" description="Helical" evidence="1">
    <location>
        <begin position="81"/>
        <end position="100"/>
    </location>
</feature>
<dbReference type="Proteomes" id="UP000694388">
    <property type="component" value="Unplaced"/>
</dbReference>
<keyword evidence="1" id="KW-0812">Transmembrane</keyword>
<name>A0A8C4N5M4_EPTBU</name>
<keyword evidence="1" id="KW-0472">Membrane</keyword>
<reference evidence="3" key="1">
    <citation type="submission" date="2025-08" db="UniProtKB">
        <authorList>
            <consortium name="Ensembl"/>
        </authorList>
    </citation>
    <scope>IDENTIFICATION</scope>
</reference>
<keyword evidence="4" id="KW-1185">Reference proteome</keyword>